<proteinExistence type="predicted"/>
<feature type="domain" description="EamA" evidence="7">
    <location>
        <begin position="231"/>
        <end position="361"/>
    </location>
</feature>
<feature type="transmembrane region" description="Helical" evidence="6">
    <location>
        <begin position="228"/>
        <end position="249"/>
    </location>
</feature>
<sequence length="377" mass="40070">MKLASSKPSNSLKIKEFSVSTAPEVGRIIGRWNSESSPVFALVVKSSKPMCHPQLRTILHSLNNLRIMPLLIRLHPFSGHPYMTKQTQRLTSVLLPVGLLLIAMASIQSGASLAKSMFPIVGAQGTTTLRLIFASLIMLLILRPWRAKLTAKSLKTVIVYGIALGGMNFLFYMSLQTVPLGIAVALEFTGPLAVAIYASRRAIDFVWIALAITGLLLLIPVGESTHGIDLLGAGYALGAGVCWALYILFGQKAGADNGVQTAALGVIIAALFIAPIGIVHAGATLLTPSLIPVAIGVAVLSTALPYTLEMVALTRMPTRTFGTLMSIEPAFGALSGLLFLNEVLSFVQWMAILCIIMASVGATLTMRGHTKPVTKAE</sequence>
<keyword evidence="2" id="KW-1003">Cell membrane</keyword>
<evidence type="ECO:0000256" key="2">
    <source>
        <dbReference type="ARBA" id="ARBA00022475"/>
    </source>
</evidence>
<dbReference type="Proteomes" id="UP000219564">
    <property type="component" value="Unassembled WGS sequence"/>
</dbReference>
<dbReference type="NCBIfam" id="NF007823">
    <property type="entry name" value="PRK10532.1"/>
    <property type="match status" value="1"/>
</dbReference>
<evidence type="ECO:0000256" key="3">
    <source>
        <dbReference type="ARBA" id="ARBA00022692"/>
    </source>
</evidence>
<evidence type="ECO:0000256" key="1">
    <source>
        <dbReference type="ARBA" id="ARBA00004651"/>
    </source>
</evidence>
<feature type="transmembrane region" description="Helical" evidence="6">
    <location>
        <begin position="289"/>
        <end position="308"/>
    </location>
</feature>
<organism evidence="8 9">
    <name type="scientific">Pseudomonas lundensis</name>
    <dbReference type="NCBI Taxonomy" id="86185"/>
    <lineage>
        <taxon>Bacteria</taxon>
        <taxon>Pseudomonadati</taxon>
        <taxon>Pseudomonadota</taxon>
        <taxon>Gammaproteobacteria</taxon>
        <taxon>Pseudomonadales</taxon>
        <taxon>Pseudomonadaceae</taxon>
        <taxon>Pseudomonas</taxon>
    </lineage>
</organism>
<reference evidence="8 9" key="1">
    <citation type="submission" date="2017-08" db="EMBL/GenBank/DDBJ databases">
        <authorList>
            <person name="Chaillou S."/>
        </authorList>
    </citation>
    <scope>NUCLEOTIDE SEQUENCE [LARGE SCALE GENOMIC DNA]</scope>
    <source>
        <strain evidence="8 9">MFPA15A1205</strain>
    </source>
</reference>
<feature type="transmembrane region" description="Helical" evidence="6">
    <location>
        <begin position="154"/>
        <end position="172"/>
    </location>
</feature>
<dbReference type="GO" id="GO:0005886">
    <property type="term" value="C:plasma membrane"/>
    <property type="evidence" value="ECO:0007669"/>
    <property type="project" value="UniProtKB-SubCell"/>
</dbReference>
<feature type="transmembrane region" description="Helical" evidence="6">
    <location>
        <begin position="346"/>
        <end position="366"/>
    </location>
</feature>
<feature type="transmembrane region" description="Helical" evidence="6">
    <location>
        <begin position="120"/>
        <end position="142"/>
    </location>
</feature>
<keyword evidence="3 6" id="KW-0812">Transmembrane</keyword>
<protein>
    <submittedName>
        <fullName evidence="8">Threonine and homoserine efflux system (Modular protein)</fullName>
    </submittedName>
</protein>
<accession>A0AAX2H474</accession>
<keyword evidence="5 6" id="KW-0472">Membrane</keyword>
<evidence type="ECO:0000256" key="4">
    <source>
        <dbReference type="ARBA" id="ARBA00022989"/>
    </source>
</evidence>
<dbReference type="InterPro" id="IPR051258">
    <property type="entry name" value="Diverse_Substrate_Transporter"/>
</dbReference>
<evidence type="ECO:0000313" key="9">
    <source>
        <dbReference type="Proteomes" id="UP000219564"/>
    </source>
</evidence>
<evidence type="ECO:0000259" key="7">
    <source>
        <dbReference type="Pfam" id="PF00892"/>
    </source>
</evidence>
<keyword evidence="4 6" id="KW-1133">Transmembrane helix</keyword>
<dbReference type="EMBL" id="OBKZ01000010">
    <property type="protein sequence ID" value="SOB50756.1"/>
    <property type="molecule type" value="Genomic_DNA"/>
</dbReference>
<dbReference type="InterPro" id="IPR000620">
    <property type="entry name" value="EamA_dom"/>
</dbReference>
<dbReference type="InterPro" id="IPR037185">
    <property type="entry name" value="EmrE-like"/>
</dbReference>
<comment type="caution">
    <text evidence="8">The sequence shown here is derived from an EMBL/GenBank/DDBJ whole genome shotgun (WGS) entry which is preliminary data.</text>
</comment>
<evidence type="ECO:0000256" key="6">
    <source>
        <dbReference type="SAM" id="Phobius"/>
    </source>
</evidence>
<dbReference type="Pfam" id="PF00892">
    <property type="entry name" value="EamA"/>
    <property type="match status" value="1"/>
</dbReference>
<dbReference type="SUPFAM" id="SSF103481">
    <property type="entry name" value="Multidrug resistance efflux transporter EmrE"/>
    <property type="match status" value="2"/>
</dbReference>
<dbReference type="PANTHER" id="PTHR42920">
    <property type="entry name" value="OS03G0707200 PROTEIN-RELATED"/>
    <property type="match status" value="1"/>
</dbReference>
<feature type="transmembrane region" description="Helical" evidence="6">
    <location>
        <begin position="178"/>
        <end position="198"/>
    </location>
</feature>
<feature type="transmembrane region" description="Helical" evidence="6">
    <location>
        <begin position="93"/>
        <end position="114"/>
    </location>
</feature>
<dbReference type="PANTHER" id="PTHR42920:SF5">
    <property type="entry name" value="EAMA DOMAIN-CONTAINING PROTEIN"/>
    <property type="match status" value="1"/>
</dbReference>
<feature type="transmembrane region" description="Helical" evidence="6">
    <location>
        <begin position="261"/>
        <end position="283"/>
    </location>
</feature>
<feature type="transmembrane region" description="Helical" evidence="6">
    <location>
        <begin position="205"/>
        <end position="222"/>
    </location>
</feature>
<name>A0AAX2H474_9PSED</name>
<evidence type="ECO:0000256" key="5">
    <source>
        <dbReference type="ARBA" id="ARBA00023136"/>
    </source>
</evidence>
<dbReference type="AlphaFoldDB" id="A0AAX2H474"/>
<feature type="transmembrane region" description="Helical" evidence="6">
    <location>
        <begin position="320"/>
        <end position="340"/>
    </location>
</feature>
<evidence type="ECO:0000313" key="8">
    <source>
        <dbReference type="EMBL" id="SOB50756.1"/>
    </source>
</evidence>
<gene>
    <name evidence="8" type="ORF">PLUA15_180207</name>
</gene>
<comment type="subcellular location">
    <subcellularLocation>
        <location evidence="1">Cell membrane</location>
        <topology evidence="1">Multi-pass membrane protein</topology>
    </subcellularLocation>
</comment>